<organism evidence="2 3">
    <name type="scientific">Crucibulum laeve</name>
    <dbReference type="NCBI Taxonomy" id="68775"/>
    <lineage>
        <taxon>Eukaryota</taxon>
        <taxon>Fungi</taxon>
        <taxon>Dikarya</taxon>
        <taxon>Basidiomycota</taxon>
        <taxon>Agaricomycotina</taxon>
        <taxon>Agaricomycetes</taxon>
        <taxon>Agaricomycetidae</taxon>
        <taxon>Agaricales</taxon>
        <taxon>Agaricineae</taxon>
        <taxon>Nidulariaceae</taxon>
        <taxon>Crucibulum</taxon>
    </lineage>
</organism>
<sequence length="252" mass="28138">MSYHNAELGLNKSEDTEPHNEIHQTSATPSFVSDARATRLQHLQTELEQFLTQHIEKVNSLKYEVIDIQTQNPMQDVDVQRSPSVNYSRPTSMDEERIHENDASPASISDPAVPVHAEALQSFLESHVENLGNLQRALSRGRDDVPVEPVSVEESAPSEMTSPLAESTTADADKRNEIMITYCAALSQQFTMCILTCTFSSTFMVAALSLTNDMIGSDGNPIWTIYRILGLHMLNAPIFRNEHWHILIFGNG</sequence>
<feature type="compositionally biased region" description="Basic and acidic residues" evidence="1">
    <location>
        <begin position="12"/>
        <end position="22"/>
    </location>
</feature>
<feature type="compositionally biased region" description="Polar residues" evidence="1">
    <location>
        <begin position="160"/>
        <end position="170"/>
    </location>
</feature>
<evidence type="ECO:0000313" key="2">
    <source>
        <dbReference type="EMBL" id="TFK33048.1"/>
    </source>
</evidence>
<feature type="region of interest" description="Disordered" evidence="1">
    <location>
        <begin position="1"/>
        <end position="30"/>
    </location>
</feature>
<reference evidence="2 3" key="1">
    <citation type="journal article" date="2019" name="Nat. Ecol. Evol.">
        <title>Megaphylogeny resolves global patterns of mushroom evolution.</title>
        <authorList>
            <person name="Varga T."/>
            <person name="Krizsan K."/>
            <person name="Foldi C."/>
            <person name="Dima B."/>
            <person name="Sanchez-Garcia M."/>
            <person name="Sanchez-Ramirez S."/>
            <person name="Szollosi G.J."/>
            <person name="Szarkandi J.G."/>
            <person name="Papp V."/>
            <person name="Albert L."/>
            <person name="Andreopoulos W."/>
            <person name="Angelini C."/>
            <person name="Antonin V."/>
            <person name="Barry K.W."/>
            <person name="Bougher N.L."/>
            <person name="Buchanan P."/>
            <person name="Buyck B."/>
            <person name="Bense V."/>
            <person name="Catcheside P."/>
            <person name="Chovatia M."/>
            <person name="Cooper J."/>
            <person name="Damon W."/>
            <person name="Desjardin D."/>
            <person name="Finy P."/>
            <person name="Geml J."/>
            <person name="Haridas S."/>
            <person name="Hughes K."/>
            <person name="Justo A."/>
            <person name="Karasinski D."/>
            <person name="Kautmanova I."/>
            <person name="Kiss B."/>
            <person name="Kocsube S."/>
            <person name="Kotiranta H."/>
            <person name="LaButti K.M."/>
            <person name="Lechner B.E."/>
            <person name="Liimatainen K."/>
            <person name="Lipzen A."/>
            <person name="Lukacs Z."/>
            <person name="Mihaltcheva S."/>
            <person name="Morgado L.N."/>
            <person name="Niskanen T."/>
            <person name="Noordeloos M.E."/>
            <person name="Ohm R.A."/>
            <person name="Ortiz-Santana B."/>
            <person name="Ovrebo C."/>
            <person name="Racz N."/>
            <person name="Riley R."/>
            <person name="Savchenko A."/>
            <person name="Shiryaev A."/>
            <person name="Soop K."/>
            <person name="Spirin V."/>
            <person name="Szebenyi C."/>
            <person name="Tomsovsky M."/>
            <person name="Tulloss R.E."/>
            <person name="Uehling J."/>
            <person name="Grigoriev I.V."/>
            <person name="Vagvolgyi C."/>
            <person name="Papp T."/>
            <person name="Martin F.M."/>
            <person name="Miettinen O."/>
            <person name="Hibbett D.S."/>
            <person name="Nagy L.G."/>
        </authorList>
    </citation>
    <scope>NUCLEOTIDE SEQUENCE [LARGE SCALE GENOMIC DNA]</scope>
    <source>
        <strain evidence="2 3">CBS 166.37</strain>
    </source>
</reference>
<keyword evidence="3" id="KW-1185">Reference proteome</keyword>
<feature type="compositionally biased region" description="Low complexity" evidence="1">
    <location>
        <begin position="147"/>
        <end position="159"/>
    </location>
</feature>
<dbReference type="AlphaFoldDB" id="A0A5C3LJX4"/>
<dbReference type="EMBL" id="ML213657">
    <property type="protein sequence ID" value="TFK33048.1"/>
    <property type="molecule type" value="Genomic_DNA"/>
</dbReference>
<accession>A0A5C3LJX4</accession>
<proteinExistence type="predicted"/>
<evidence type="ECO:0000313" key="3">
    <source>
        <dbReference type="Proteomes" id="UP000308652"/>
    </source>
</evidence>
<protein>
    <submittedName>
        <fullName evidence="2">Uncharacterized protein</fullName>
    </submittedName>
</protein>
<feature type="region of interest" description="Disordered" evidence="1">
    <location>
        <begin position="137"/>
        <end position="170"/>
    </location>
</feature>
<gene>
    <name evidence="2" type="ORF">BDQ12DRAFT_670619</name>
</gene>
<evidence type="ECO:0000256" key="1">
    <source>
        <dbReference type="SAM" id="MobiDB-lite"/>
    </source>
</evidence>
<dbReference type="Proteomes" id="UP000308652">
    <property type="component" value="Unassembled WGS sequence"/>
</dbReference>
<name>A0A5C3LJX4_9AGAR</name>